<dbReference type="SUPFAM" id="SSF64376">
    <property type="entry name" value="YlxR-like"/>
    <property type="match status" value="1"/>
</dbReference>
<accession>D6Z8M9</accession>
<evidence type="ECO:0000259" key="1">
    <source>
        <dbReference type="Pfam" id="PF04296"/>
    </source>
</evidence>
<dbReference type="InterPro" id="IPR007393">
    <property type="entry name" value="YlxR_dom"/>
</dbReference>
<reference evidence="2 3" key="1">
    <citation type="journal article" date="2010" name="Stand. Genomic Sci.">
        <title>Complete genome sequence of Segniliparus rotundus type strain (CDC 1076).</title>
        <authorList>
            <person name="Sikorski J."/>
            <person name="Lapidus A."/>
            <person name="Copeland A."/>
            <person name="Misra M."/>
            <person name="Glavina Del Rio T."/>
            <person name="Nolan M."/>
            <person name="Lucas S."/>
            <person name="Chen F."/>
            <person name="Tice H."/>
            <person name="Cheng J.F."/>
            <person name="Jando M."/>
            <person name="Schneider S."/>
            <person name="Bruce D."/>
            <person name="Goodwin L."/>
            <person name="Pitluck S."/>
            <person name="Liolios K."/>
            <person name="Mikhailova N."/>
            <person name="Pati A."/>
            <person name="Ivanova N."/>
            <person name="Mavromatis K."/>
            <person name="Chen A."/>
            <person name="Palaniappan K."/>
            <person name="Chertkov O."/>
            <person name="Land M."/>
            <person name="Hauser L."/>
            <person name="Chang Y.J."/>
            <person name="Jeffries C.D."/>
            <person name="Brettin T."/>
            <person name="Detter J.C."/>
            <person name="Han C."/>
            <person name="Rohde M."/>
            <person name="Goker M."/>
            <person name="Bristow J."/>
            <person name="Eisen J.A."/>
            <person name="Markowitz V."/>
            <person name="Hugenholtz P."/>
            <person name="Kyrpides N.C."/>
            <person name="Klenk H.P."/>
        </authorList>
    </citation>
    <scope>NUCLEOTIDE SEQUENCE [LARGE SCALE GENOMIC DNA]</scope>
    <source>
        <strain evidence="3">ATCC BAA-972 / CDC 1076 / CIP 108378 / DSM 44985 / JCM 13578</strain>
    </source>
</reference>
<dbReference type="Pfam" id="PF04296">
    <property type="entry name" value="YlxR"/>
    <property type="match status" value="1"/>
</dbReference>
<keyword evidence="3" id="KW-1185">Reference proteome</keyword>
<dbReference type="HOGENOM" id="CLU_147970_0_0_11"/>
<dbReference type="Gene3D" id="3.30.1230.10">
    <property type="entry name" value="YlxR-like"/>
    <property type="match status" value="1"/>
</dbReference>
<dbReference type="OrthoDB" id="5244965at2"/>
<dbReference type="EMBL" id="CP001958">
    <property type="protein sequence ID" value="ADG98309.1"/>
    <property type="molecule type" value="Genomic_DNA"/>
</dbReference>
<dbReference type="eggNOG" id="COG2740">
    <property type="taxonomic scope" value="Bacteria"/>
</dbReference>
<dbReference type="InterPro" id="IPR035931">
    <property type="entry name" value="YlxR-like_sf"/>
</dbReference>
<organism evidence="2 3">
    <name type="scientific">Segniliparus rotundus (strain ATCC BAA-972 / CDC 1076 / CIP 108378 / DSM 44985 / JCM 13578)</name>
    <dbReference type="NCBI Taxonomy" id="640132"/>
    <lineage>
        <taxon>Bacteria</taxon>
        <taxon>Bacillati</taxon>
        <taxon>Actinomycetota</taxon>
        <taxon>Actinomycetes</taxon>
        <taxon>Mycobacteriales</taxon>
        <taxon>Segniliparaceae</taxon>
        <taxon>Segniliparus</taxon>
    </lineage>
</organism>
<feature type="domain" description="YlxR" evidence="1">
    <location>
        <begin position="19"/>
        <end position="87"/>
    </location>
</feature>
<dbReference type="KEGG" id="srt:Srot_1849"/>
<dbReference type="PANTHER" id="PTHR34215:SF1">
    <property type="entry name" value="YLXR DOMAIN-CONTAINING PROTEIN"/>
    <property type="match status" value="1"/>
</dbReference>
<gene>
    <name evidence="2" type="ordered locus">Srot_1849</name>
</gene>
<dbReference type="InterPro" id="IPR037465">
    <property type="entry name" value="YlxR"/>
</dbReference>
<dbReference type="AlphaFoldDB" id="D6Z8M9"/>
<name>D6Z8M9_SEGRD</name>
<proteinExistence type="predicted"/>
<dbReference type="PANTHER" id="PTHR34215">
    <property type="entry name" value="BLL0784 PROTEIN"/>
    <property type="match status" value="1"/>
</dbReference>
<dbReference type="Proteomes" id="UP000002247">
    <property type="component" value="Chromosome"/>
</dbReference>
<evidence type="ECO:0000313" key="2">
    <source>
        <dbReference type="EMBL" id="ADG98309.1"/>
    </source>
</evidence>
<dbReference type="STRING" id="640132.Srot_1849"/>
<protein>
    <recommendedName>
        <fullName evidence="1">YlxR domain-containing protein</fullName>
    </recommendedName>
</protein>
<evidence type="ECO:0000313" key="3">
    <source>
        <dbReference type="Proteomes" id="UP000002247"/>
    </source>
</evidence>
<sequence length="105" mass="11388">MNSRFFDRPGPSAPHVPIRTCVGCRQRMPASALLRTAIVRQEASEVLVLDFSRRLGGRGAWVCPKSACVLAAGRKKAFARALRHPGTVDCSAVLDEVAAIEEQTK</sequence>